<dbReference type="HOGENOM" id="CLU_1097802_0_0_9"/>
<sequence>MKNTSGKQGLILFLFIIPFIFSIGMTAQLNSHENIRQMTRLGEVENIKSGYIYFGRPSCPSCQIFYPILQLASQRENKQIWYFNTDYFRTKKKLPEYEILPVCNKYKISRVPVLIYVENGKIIDSFGREITNNKEKNDAYKGIMTLMRVSSFWRITWKIYSAPLVLLFSSLIFQFLFWRKDFVNSKMNFILRLYIFTDLGIYTYWYFKFRSVGLNLMKSERFFTIAFLVTIIVSIFFHISNINEMREIRSSKQ</sequence>
<reference evidence="2 3" key="1">
    <citation type="submission" date="2010-12" db="EMBL/GenBank/DDBJ databases">
        <authorList>
            <person name="Muzny D."/>
            <person name="Qin X."/>
            <person name="Deng J."/>
            <person name="Jiang H."/>
            <person name="Liu Y."/>
            <person name="Qu J."/>
            <person name="Song X.-Z."/>
            <person name="Zhang L."/>
            <person name="Thornton R."/>
            <person name="Coyle M."/>
            <person name="Francisco L."/>
            <person name="Jackson L."/>
            <person name="Javaid M."/>
            <person name="Korchina V."/>
            <person name="Kovar C."/>
            <person name="Mata R."/>
            <person name="Mathew T."/>
            <person name="Ngo R."/>
            <person name="Nguyen L."/>
            <person name="Nguyen N."/>
            <person name="Okwuonu G."/>
            <person name="Ongeri F."/>
            <person name="Pham C."/>
            <person name="Simmons D."/>
            <person name="Wilczek-Boney K."/>
            <person name="Hale W."/>
            <person name="Jakkamsetti A."/>
            <person name="Pham P."/>
            <person name="Ruth R."/>
            <person name="San Lucas F."/>
            <person name="Warren J."/>
            <person name="Zhang J."/>
            <person name="Zhao Z."/>
            <person name="Zhou C."/>
            <person name="Zhu D."/>
            <person name="Lee S."/>
            <person name="Bess C."/>
            <person name="Blankenburg K."/>
            <person name="Forbes L."/>
            <person name="Fu Q."/>
            <person name="Gubbala S."/>
            <person name="Hirani K."/>
            <person name="Jayaseelan J.C."/>
            <person name="Lara F."/>
            <person name="Munidasa M."/>
            <person name="Palculict T."/>
            <person name="Patil S."/>
            <person name="Pu L.-L."/>
            <person name="Saada N."/>
            <person name="Tang L."/>
            <person name="Weissenberger G."/>
            <person name="Zhu Y."/>
            <person name="Hemphill L."/>
            <person name="Shang Y."/>
            <person name="Youmans B."/>
            <person name="Ayvaz T."/>
            <person name="Ross M."/>
            <person name="Santibanez J."/>
            <person name="Aqrawi P."/>
            <person name="Gross S."/>
            <person name="Joshi V."/>
            <person name="Fowler G."/>
            <person name="Nazareth L."/>
            <person name="Reid J."/>
            <person name="Worley K."/>
            <person name="Petrosino J."/>
            <person name="Highlander S."/>
            <person name="Gibbs R."/>
        </authorList>
    </citation>
    <scope>NUCLEOTIDE SEQUENCE [LARGE SCALE GENOMIC DNA]</scope>
    <source>
        <strain evidence="2 3">ATCC 23263</strain>
    </source>
</reference>
<dbReference type="InterPro" id="IPR036249">
    <property type="entry name" value="Thioredoxin-like_sf"/>
</dbReference>
<dbReference type="InterPro" id="IPR046698">
    <property type="entry name" value="PedC-like"/>
</dbReference>
<organism evidence="2 3">
    <name type="scientific">Pseudoramibacter alactolyticus ATCC 23263</name>
    <dbReference type="NCBI Taxonomy" id="887929"/>
    <lineage>
        <taxon>Bacteria</taxon>
        <taxon>Bacillati</taxon>
        <taxon>Bacillota</taxon>
        <taxon>Clostridia</taxon>
        <taxon>Eubacteriales</taxon>
        <taxon>Eubacteriaceae</taxon>
        <taxon>Pseudoramibacter</taxon>
    </lineage>
</organism>
<feature type="transmembrane region" description="Helical" evidence="1">
    <location>
        <begin position="222"/>
        <end position="242"/>
    </location>
</feature>
<dbReference type="Pfam" id="PF20207">
    <property type="entry name" value="DUF6568"/>
    <property type="match status" value="1"/>
</dbReference>
<dbReference type="SUPFAM" id="SSF52833">
    <property type="entry name" value="Thioredoxin-like"/>
    <property type="match status" value="1"/>
</dbReference>
<accession>E6MJI2</accession>
<comment type="caution">
    <text evidence="2">The sequence shown here is derived from an EMBL/GenBank/DDBJ whole genome shotgun (WGS) entry which is preliminary data.</text>
</comment>
<keyword evidence="3" id="KW-1185">Reference proteome</keyword>
<keyword evidence="1" id="KW-0472">Membrane</keyword>
<evidence type="ECO:0000256" key="1">
    <source>
        <dbReference type="SAM" id="Phobius"/>
    </source>
</evidence>
<keyword evidence="1" id="KW-0812">Transmembrane</keyword>
<dbReference type="RefSeq" id="WP_006599589.1">
    <property type="nucleotide sequence ID" value="NZ_GL622359.1"/>
</dbReference>
<dbReference type="Gene3D" id="3.40.30.10">
    <property type="entry name" value="Glutaredoxin"/>
    <property type="match status" value="1"/>
</dbReference>
<evidence type="ECO:0000313" key="3">
    <source>
        <dbReference type="Proteomes" id="UP000004754"/>
    </source>
</evidence>
<dbReference type="STRING" id="887929.HMP0721_2167"/>
<gene>
    <name evidence="2" type="ORF">HMP0721_2167</name>
</gene>
<dbReference type="OrthoDB" id="9792987at2"/>
<feature type="transmembrane region" description="Helical" evidence="1">
    <location>
        <begin position="189"/>
        <end position="207"/>
    </location>
</feature>
<feature type="transmembrane region" description="Helical" evidence="1">
    <location>
        <begin position="157"/>
        <end position="177"/>
    </location>
</feature>
<dbReference type="EMBL" id="AEQN01000028">
    <property type="protein sequence ID" value="EFV00718.1"/>
    <property type="molecule type" value="Genomic_DNA"/>
</dbReference>
<proteinExistence type="predicted"/>
<protein>
    <recommendedName>
        <fullName evidence="4">Bacteriocin transport accessory protein</fullName>
    </recommendedName>
</protein>
<dbReference type="AlphaFoldDB" id="E6MJI2"/>
<evidence type="ECO:0008006" key="4">
    <source>
        <dbReference type="Google" id="ProtNLM"/>
    </source>
</evidence>
<evidence type="ECO:0000313" key="2">
    <source>
        <dbReference type="EMBL" id="EFV00718.1"/>
    </source>
</evidence>
<dbReference type="CDD" id="cd02947">
    <property type="entry name" value="TRX_family"/>
    <property type="match status" value="1"/>
</dbReference>
<keyword evidence="1" id="KW-1133">Transmembrane helix</keyword>
<name>E6MJI2_9FIRM</name>
<dbReference type="Proteomes" id="UP000004754">
    <property type="component" value="Unassembled WGS sequence"/>
</dbReference>
<dbReference type="eggNOG" id="COG0526">
    <property type="taxonomic scope" value="Bacteria"/>
</dbReference>